<feature type="non-terminal residue" evidence="2">
    <location>
        <position position="62"/>
    </location>
</feature>
<accession>A0A932CPI2</accession>
<protein>
    <recommendedName>
        <fullName evidence="4">Glycine zipper domain-containing protein</fullName>
    </recommendedName>
</protein>
<feature type="transmembrane region" description="Helical" evidence="1">
    <location>
        <begin position="30"/>
        <end position="49"/>
    </location>
</feature>
<evidence type="ECO:0008006" key="4">
    <source>
        <dbReference type="Google" id="ProtNLM"/>
    </source>
</evidence>
<keyword evidence="1" id="KW-0472">Membrane</keyword>
<keyword evidence="1" id="KW-0812">Transmembrane</keyword>
<proteinExistence type="predicted"/>
<name>A0A932CPI2_UNCTE</name>
<comment type="caution">
    <text evidence="2">The sequence shown here is derived from an EMBL/GenBank/DDBJ whole genome shotgun (WGS) entry which is preliminary data.</text>
</comment>
<organism evidence="2 3">
    <name type="scientific">Tectimicrobiota bacterium</name>
    <dbReference type="NCBI Taxonomy" id="2528274"/>
    <lineage>
        <taxon>Bacteria</taxon>
        <taxon>Pseudomonadati</taxon>
        <taxon>Nitrospinota/Tectimicrobiota group</taxon>
        <taxon>Candidatus Tectimicrobiota</taxon>
    </lineage>
</organism>
<gene>
    <name evidence="2" type="ORF">HYY20_05675</name>
</gene>
<keyword evidence="1" id="KW-1133">Transmembrane helix</keyword>
<dbReference type="PROSITE" id="PS51257">
    <property type="entry name" value="PROKAR_LIPOPROTEIN"/>
    <property type="match status" value="1"/>
</dbReference>
<evidence type="ECO:0000313" key="3">
    <source>
        <dbReference type="Proteomes" id="UP000769766"/>
    </source>
</evidence>
<sequence>MGRVVSAFLAVIWLAFSALGCAGLKGKEKAVAVGAAAGAAVGATVGAVIGHDGHDSGEGAGV</sequence>
<reference evidence="2" key="1">
    <citation type="submission" date="2020-07" db="EMBL/GenBank/DDBJ databases">
        <title>Huge and variable diversity of episymbiotic CPR bacteria and DPANN archaea in groundwater ecosystems.</title>
        <authorList>
            <person name="He C.Y."/>
            <person name="Keren R."/>
            <person name="Whittaker M."/>
            <person name="Farag I.F."/>
            <person name="Doudna J."/>
            <person name="Cate J.H.D."/>
            <person name="Banfield J.F."/>
        </authorList>
    </citation>
    <scope>NUCLEOTIDE SEQUENCE</scope>
    <source>
        <strain evidence="2">NC_groundwater_672_Ag_B-0.1um_62_36</strain>
    </source>
</reference>
<dbReference type="EMBL" id="JACPRF010000175">
    <property type="protein sequence ID" value="MBI2876352.1"/>
    <property type="molecule type" value="Genomic_DNA"/>
</dbReference>
<dbReference type="AlphaFoldDB" id="A0A932CPI2"/>
<dbReference type="Proteomes" id="UP000769766">
    <property type="component" value="Unassembled WGS sequence"/>
</dbReference>
<evidence type="ECO:0000256" key="1">
    <source>
        <dbReference type="SAM" id="Phobius"/>
    </source>
</evidence>
<evidence type="ECO:0000313" key="2">
    <source>
        <dbReference type="EMBL" id="MBI2876352.1"/>
    </source>
</evidence>